<accession>A0A834W2X0</accession>
<name>A0A834W2X0_9FABA</name>
<evidence type="ECO:0000256" key="6">
    <source>
        <dbReference type="ARBA" id="ARBA00022918"/>
    </source>
</evidence>
<keyword evidence="3" id="KW-0540">Nuclease</keyword>
<reference evidence="10" key="1">
    <citation type="submission" date="2020-09" db="EMBL/GenBank/DDBJ databases">
        <title>Genome-Enabled Discovery of Anthraquinone Biosynthesis in Senna tora.</title>
        <authorList>
            <person name="Kang S.-H."/>
            <person name="Pandey R.P."/>
            <person name="Lee C.-M."/>
            <person name="Sim J.-S."/>
            <person name="Jeong J.-T."/>
            <person name="Choi B.-S."/>
            <person name="Jung M."/>
            <person name="Ginzburg D."/>
            <person name="Zhao K."/>
            <person name="Won S.Y."/>
            <person name="Oh T.-J."/>
            <person name="Yu Y."/>
            <person name="Kim N.-H."/>
            <person name="Lee O.R."/>
            <person name="Lee T.-H."/>
            <person name="Bashyal P."/>
            <person name="Kim T.-S."/>
            <person name="Lee W.-H."/>
            <person name="Kawkins C."/>
            <person name="Kim C.-K."/>
            <person name="Kim J.S."/>
            <person name="Ahn B.O."/>
            <person name="Rhee S.Y."/>
            <person name="Sohng J.K."/>
        </authorList>
    </citation>
    <scope>NUCLEOTIDE SEQUENCE</scope>
    <source>
        <tissue evidence="10">Leaf</tissue>
    </source>
</reference>
<dbReference type="InterPro" id="IPR001969">
    <property type="entry name" value="Aspartic_peptidase_AS"/>
</dbReference>
<dbReference type="OrthoDB" id="1749187at2759"/>
<dbReference type="InterPro" id="IPR005162">
    <property type="entry name" value="Retrotrans_gag_dom"/>
</dbReference>
<dbReference type="SUPFAM" id="SSF50630">
    <property type="entry name" value="Acid proteases"/>
    <property type="match status" value="1"/>
</dbReference>
<evidence type="ECO:0000256" key="1">
    <source>
        <dbReference type="ARBA" id="ARBA00022679"/>
    </source>
</evidence>
<evidence type="ECO:0000313" key="11">
    <source>
        <dbReference type="Proteomes" id="UP000634136"/>
    </source>
</evidence>
<dbReference type="InterPro" id="IPR021109">
    <property type="entry name" value="Peptidase_aspartic_dom_sf"/>
</dbReference>
<dbReference type="InterPro" id="IPR043502">
    <property type="entry name" value="DNA/RNA_pol_sf"/>
</dbReference>
<proteinExistence type="predicted"/>
<feature type="region of interest" description="Disordered" evidence="7">
    <location>
        <begin position="251"/>
        <end position="324"/>
    </location>
</feature>
<dbReference type="PROSITE" id="PS00141">
    <property type="entry name" value="ASP_PROTEASE"/>
    <property type="match status" value="1"/>
</dbReference>
<dbReference type="Pfam" id="PF03732">
    <property type="entry name" value="Retrotrans_gag"/>
    <property type="match status" value="1"/>
</dbReference>
<dbReference type="GO" id="GO:0006508">
    <property type="term" value="P:proteolysis"/>
    <property type="evidence" value="ECO:0007669"/>
    <property type="project" value="InterPro"/>
</dbReference>
<keyword evidence="1" id="KW-0808">Transferase</keyword>
<dbReference type="CDD" id="cd09274">
    <property type="entry name" value="RNase_HI_RT_Ty3"/>
    <property type="match status" value="1"/>
</dbReference>
<dbReference type="Gene3D" id="2.40.70.10">
    <property type="entry name" value="Acid Proteases"/>
    <property type="match status" value="1"/>
</dbReference>
<evidence type="ECO:0000259" key="8">
    <source>
        <dbReference type="Pfam" id="PF03732"/>
    </source>
</evidence>
<comment type="caution">
    <text evidence="10">The sequence shown here is derived from an EMBL/GenBank/DDBJ whole genome shotgun (WGS) entry which is preliminary data.</text>
</comment>
<dbReference type="EMBL" id="JAAIUW010000013">
    <property type="protein sequence ID" value="KAF7802354.1"/>
    <property type="molecule type" value="Genomic_DNA"/>
</dbReference>
<dbReference type="PANTHER" id="PTHR15503:SF22">
    <property type="entry name" value="TRANSPOSON TY3-I GAG POLYPROTEIN"/>
    <property type="match status" value="1"/>
</dbReference>
<keyword evidence="4" id="KW-0255">Endonuclease</keyword>
<dbReference type="GO" id="GO:0003964">
    <property type="term" value="F:RNA-directed DNA polymerase activity"/>
    <property type="evidence" value="ECO:0007669"/>
    <property type="project" value="UniProtKB-KW"/>
</dbReference>
<feature type="region of interest" description="Disordered" evidence="7">
    <location>
        <begin position="44"/>
        <end position="85"/>
    </location>
</feature>
<dbReference type="PANTHER" id="PTHR15503">
    <property type="entry name" value="LDOC1 RELATED"/>
    <property type="match status" value="1"/>
</dbReference>
<dbReference type="CDD" id="cd00303">
    <property type="entry name" value="retropepsin_like"/>
    <property type="match status" value="1"/>
</dbReference>
<feature type="compositionally biased region" description="Low complexity" evidence="7">
    <location>
        <begin position="289"/>
        <end position="300"/>
    </location>
</feature>
<keyword evidence="5" id="KW-0378">Hydrolase</keyword>
<dbReference type="GO" id="GO:0004519">
    <property type="term" value="F:endonuclease activity"/>
    <property type="evidence" value="ECO:0007669"/>
    <property type="project" value="UniProtKB-KW"/>
</dbReference>
<dbReference type="GO" id="GO:0004190">
    <property type="term" value="F:aspartic-type endopeptidase activity"/>
    <property type="evidence" value="ECO:0007669"/>
    <property type="project" value="InterPro"/>
</dbReference>
<dbReference type="InterPro" id="IPR032567">
    <property type="entry name" value="RTL1-rel"/>
</dbReference>
<keyword evidence="2" id="KW-0548">Nucleotidyltransferase</keyword>
<feature type="compositionally biased region" description="Low complexity" evidence="7">
    <location>
        <begin position="273"/>
        <end position="282"/>
    </location>
</feature>
<feature type="domain" description="Retrotransposon gag" evidence="8">
    <location>
        <begin position="129"/>
        <end position="216"/>
    </location>
</feature>
<gene>
    <name evidence="10" type="ORF">G2W53_041465</name>
</gene>
<dbReference type="Pfam" id="PF17917">
    <property type="entry name" value="RT_RNaseH"/>
    <property type="match status" value="1"/>
</dbReference>
<protein>
    <submittedName>
        <fullName evidence="10">Retrotransposable element Tf2</fullName>
    </submittedName>
</protein>
<evidence type="ECO:0000256" key="5">
    <source>
        <dbReference type="ARBA" id="ARBA00022801"/>
    </source>
</evidence>
<feature type="compositionally biased region" description="Basic and acidic residues" evidence="7">
    <location>
        <begin position="301"/>
        <end position="310"/>
    </location>
</feature>
<evidence type="ECO:0000259" key="9">
    <source>
        <dbReference type="Pfam" id="PF17917"/>
    </source>
</evidence>
<dbReference type="InterPro" id="IPR041373">
    <property type="entry name" value="RT_RNaseH"/>
</dbReference>
<keyword evidence="11" id="KW-1185">Reference proteome</keyword>
<evidence type="ECO:0000256" key="7">
    <source>
        <dbReference type="SAM" id="MobiDB-lite"/>
    </source>
</evidence>
<dbReference type="AlphaFoldDB" id="A0A834W2X0"/>
<evidence type="ECO:0000313" key="10">
    <source>
        <dbReference type="EMBL" id="KAF7802354.1"/>
    </source>
</evidence>
<dbReference type="Pfam" id="PF08284">
    <property type="entry name" value="RVP_2"/>
    <property type="match status" value="1"/>
</dbReference>
<organism evidence="10 11">
    <name type="scientific">Senna tora</name>
    <dbReference type="NCBI Taxonomy" id="362788"/>
    <lineage>
        <taxon>Eukaryota</taxon>
        <taxon>Viridiplantae</taxon>
        <taxon>Streptophyta</taxon>
        <taxon>Embryophyta</taxon>
        <taxon>Tracheophyta</taxon>
        <taxon>Spermatophyta</taxon>
        <taxon>Magnoliopsida</taxon>
        <taxon>eudicotyledons</taxon>
        <taxon>Gunneridae</taxon>
        <taxon>Pentapetalae</taxon>
        <taxon>rosids</taxon>
        <taxon>fabids</taxon>
        <taxon>Fabales</taxon>
        <taxon>Fabaceae</taxon>
        <taxon>Caesalpinioideae</taxon>
        <taxon>Cassia clade</taxon>
        <taxon>Senna</taxon>
    </lineage>
</organism>
<evidence type="ECO:0000256" key="2">
    <source>
        <dbReference type="ARBA" id="ARBA00022695"/>
    </source>
</evidence>
<feature type="domain" description="Reverse transcriptase RNase H-like" evidence="9">
    <location>
        <begin position="614"/>
        <end position="681"/>
    </location>
</feature>
<dbReference type="SUPFAM" id="SSF56672">
    <property type="entry name" value="DNA/RNA polymerases"/>
    <property type="match status" value="1"/>
</dbReference>
<sequence>MVGTRMESRVENVEKEIGVFREDLTQVKEVMMIMKDTLERLERKVDKGGERELSEGSRAHGDGEKEKDSDEVNDKAKEKEGVNDDDSNKYRKLELPLFDGDDAVGWLFRVERYFSINRMKDEDKLEAMAVCLEGRALNWLQWIETREEMKTWPKFKTELLRRFHQSQLGNGYEMLMALKQIGSVAEYREKFELLSAPLKDAPEDMLIGVFLNGLKEDVRAELRMSRAQNLLEVLDLAHKVEDRNNVLAKLKEDQEKANRASKVFPGPKWNPIKPSFSKPFSFASEGPKTTASDNASSSNSRKTESKDGEARSSNSSMLTNKSRYRKLSDEEIARKRRLGECFTCDEKWGPTHKCKNKQLHLLILSGTLEEDEAEELGIEIEVQKEEEERTGALMSLSLNSIVGITGGRTMKLLGTIQGKRVLIMIDSGASHNFISSSLVTQLSLPRENTSIYEVTVGDGHVVKGQGICKGLKVEMQGAEIKQNFYLFNLGEVDVILGIEWLESLGEVSVNWRLLTMRYKVNEKEIALKGDASLARTEVAFKTVMKSIRKGGQGFLIELGRMEGQTVEEEEVDEKIQQLLKGFSECAFGKHQVEYLGHIISAKGVQADKSKVESMLLSTRARQNSVYVRELMAIVLAVKKWRHYLLGHKFIIRTDQKALKYLLEQRILDPDQQKWVSKLMGYNFEIHYKPGVENKAADALSRKGEKLELKAFSVWKFDEFDAWEKEVQQDESLVAIKQQVITGEKPPAGFSLRNGSLVYHGRLVGSITLSSYFLSKYLTDCNRNALV</sequence>
<feature type="compositionally biased region" description="Polar residues" evidence="7">
    <location>
        <begin position="311"/>
        <end position="321"/>
    </location>
</feature>
<dbReference type="Proteomes" id="UP000634136">
    <property type="component" value="Unassembled WGS sequence"/>
</dbReference>
<evidence type="ECO:0000256" key="4">
    <source>
        <dbReference type="ARBA" id="ARBA00022759"/>
    </source>
</evidence>
<evidence type="ECO:0000256" key="3">
    <source>
        <dbReference type="ARBA" id="ARBA00022722"/>
    </source>
</evidence>
<keyword evidence="6" id="KW-0695">RNA-directed DNA polymerase</keyword>